<dbReference type="AlphaFoldDB" id="A0A1G8HMS2"/>
<reference evidence="1 2" key="1">
    <citation type="submission" date="2016-10" db="EMBL/GenBank/DDBJ databases">
        <authorList>
            <person name="de Groot N.N."/>
        </authorList>
    </citation>
    <scope>NUCLEOTIDE SEQUENCE [LARGE SCALE GENOMIC DNA]</scope>
    <source>
        <strain evidence="1 2">CGMCC 1.10228</strain>
    </source>
</reference>
<organism evidence="1 2">
    <name type="scientific">Vibrio xiamenensis</name>
    <dbReference type="NCBI Taxonomy" id="861298"/>
    <lineage>
        <taxon>Bacteria</taxon>
        <taxon>Pseudomonadati</taxon>
        <taxon>Pseudomonadota</taxon>
        <taxon>Gammaproteobacteria</taxon>
        <taxon>Vibrionales</taxon>
        <taxon>Vibrionaceae</taxon>
        <taxon>Vibrio</taxon>
    </lineage>
</organism>
<evidence type="ECO:0000313" key="1">
    <source>
        <dbReference type="EMBL" id="SDI07882.1"/>
    </source>
</evidence>
<protein>
    <submittedName>
        <fullName evidence="1">Uncharacterized protein</fullName>
    </submittedName>
</protein>
<keyword evidence="2" id="KW-1185">Reference proteome</keyword>
<evidence type="ECO:0000313" key="2">
    <source>
        <dbReference type="Proteomes" id="UP000198854"/>
    </source>
</evidence>
<dbReference type="Proteomes" id="UP000198854">
    <property type="component" value="Unassembled WGS sequence"/>
</dbReference>
<dbReference type="EMBL" id="FNDD01000056">
    <property type="protein sequence ID" value="SDI07882.1"/>
    <property type="molecule type" value="Genomic_DNA"/>
</dbReference>
<sequence length="58" mass="6374">MAMIDWVGAPKIRWDLPTSSKHAPTFGISGIRGSANYNYDTNTQVTDVKKPQYSDGDA</sequence>
<gene>
    <name evidence="1" type="ORF">SAMN04488136_15614</name>
</gene>
<name>A0A1G8HMS2_9VIBR</name>
<accession>A0A1G8HMS2</accession>
<proteinExistence type="predicted"/>